<evidence type="ECO:0000256" key="1">
    <source>
        <dbReference type="SAM" id="MobiDB-lite"/>
    </source>
</evidence>
<protein>
    <submittedName>
        <fullName evidence="3">Uncharacterized protein</fullName>
    </submittedName>
</protein>
<accession>A0A8J5VCF6</accession>
<feature type="signal peptide" evidence="2">
    <location>
        <begin position="1"/>
        <end position="19"/>
    </location>
</feature>
<organism evidence="3 4">
    <name type="scientific">Cotesia typhae</name>
    <dbReference type="NCBI Taxonomy" id="2053667"/>
    <lineage>
        <taxon>Eukaryota</taxon>
        <taxon>Metazoa</taxon>
        <taxon>Ecdysozoa</taxon>
        <taxon>Arthropoda</taxon>
        <taxon>Hexapoda</taxon>
        <taxon>Insecta</taxon>
        <taxon>Pterygota</taxon>
        <taxon>Neoptera</taxon>
        <taxon>Endopterygota</taxon>
        <taxon>Hymenoptera</taxon>
        <taxon>Apocrita</taxon>
        <taxon>Ichneumonoidea</taxon>
        <taxon>Braconidae</taxon>
        <taxon>Microgastrinae</taxon>
        <taxon>Cotesia</taxon>
    </lineage>
</organism>
<evidence type="ECO:0000313" key="3">
    <source>
        <dbReference type="EMBL" id="KAG8041943.1"/>
    </source>
</evidence>
<name>A0A8J5VCF6_9HYME</name>
<feature type="compositionally biased region" description="Low complexity" evidence="1">
    <location>
        <begin position="38"/>
        <end position="63"/>
    </location>
</feature>
<keyword evidence="2" id="KW-0732">Signal</keyword>
<dbReference type="OrthoDB" id="7687556at2759"/>
<proteinExistence type="predicted"/>
<feature type="region of interest" description="Disordered" evidence="1">
    <location>
        <begin position="33"/>
        <end position="72"/>
    </location>
</feature>
<dbReference type="Proteomes" id="UP000729913">
    <property type="component" value="Unassembled WGS sequence"/>
</dbReference>
<evidence type="ECO:0000256" key="2">
    <source>
        <dbReference type="SAM" id="SignalP"/>
    </source>
</evidence>
<evidence type="ECO:0000313" key="4">
    <source>
        <dbReference type="Proteomes" id="UP000729913"/>
    </source>
</evidence>
<feature type="chain" id="PRO_5035197812" evidence="2">
    <location>
        <begin position="20"/>
        <end position="135"/>
    </location>
</feature>
<dbReference type="AlphaFoldDB" id="A0A8J5VCF6"/>
<dbReference type="EMBL" id="JAAOIC020000006">
    <property type="protein sequence ID" value="KAG8041943.1"/>
    <property type="molecule type" value="Genomic_DNA"/>
</dbReference>
<gene>
    <name evidence="3" type="ORF">G9C98_007247</name>
</gene>
<reference evidence="3" key="2">
    <citation type="submission" date="2021-04" db="EMBL/GenBank/DDBJ databases">
        <title>Genome-wide patterns of bracovirus chromosomal integration into multiple host tissues during parasitism.</title>
        <authorList>
            <person name="Chebbi M.A.C."/>
        </authorList>
    </citation>
    <scope>NUCLEOTIDE SEQUENCE</scope>
    <source>
        <tissue evidence="3">Whole body</tissue>
    </source>
</reference>
<comment type="caution">
    <text evidence="3">The sequence shown here is derived from an EMBL/GenBank/DDBJ whole genome shotgun (WGS) entry which is preliminary data.</text>
</comment>
<reference evidence="3" key="1">
    <citation type="submission" date="2020-03" db="EMBL/GenBank/DDBJ databases">
        <authorList>
            <person name="Chebbi M.A."/>
            <person name="Drezen J.M."/>
        </authorList>
    </citation>
    <scope>NUCLEOTIDE SEQUENCE</scope>
    <source>
        <tissue evidence="3">Whole body</tissue>
    </source>
</reference>
<keyword evidence="4" id="KW-1185">Reference proteome</keyword>
<sequence>MNPQIIYLVVLLAVGFSHGQLSMFNQFNPMVENSSAQNENSTSENMNATNSTNNQNPQQQPNMGKTLEENNEAIKKTMNSMMNAGKAQVDVTKNLAQAGMKIGTTFPQLGSTFMGQMSNSNGQKNGPMGGFGFFK</sequence>